<dbReference type="Proteomes" id="UP001597460">
    <property type="component" value="Unassembled WGS sequence"/>
</dbReference>
<comment type="pathway">
    <text evidence="1 5">Carotenoid biosynthesis.</text>
</comment>
<dbReference type="InterPro" id="IPR014105">
    <property type="entry name" value="Carotenoid/retinoid_OxRdtase"/>
</dbReference>
<evidence type="ECO:0000313" key="7">
    <source>
        <dbReference type="EMBL" id="MFD2532338.1"/>
    </source>
</evidence>
<evidence type="ECO:0000256" key="2">
    <source>
        <dbReference type="ARBA" id="ARBA00006046"/>
    </source>
</evidence>
<name>A0ABW5JHW7_9BACT</name>
<dbReference type="PANTHER" id="PTHR43734:SF7">
    <property type="entry name" value="4,4'-DIAPONEUROSPORENE OXYGENASE"/>
    <property type="match status" value="1"/>
</dbReference>
<dbReference type="RefSeq" id="WP_390300697.1">
    <property type="nucleotide sequence ID" value="NZ_JBHULI010000024.1"/>
</dbReference>
<keyword evidence="4 5" id="KW-0560">Oxidoreductase</keyword>
<evidence type="ECO:0000256" key="3">
    <source>
        <dbReference type="ARBA" id="ARBA00022746"/>
    </source>
</evidence>
<comment type="similarity">
    <text evidence="2 5">Belongs to the carotenoid/retinoid oxidoreductase family.</text>
</comment>
<evidence type="ECO:0000256" key="4">
    <source>
        <dbReference type="ARBA" id="ARBA00023002"/>
    </source>
</evidence>
<organism evidence="7 8">
    <name type="scientific">Gracilimonas halophila</name>
    <dbReference type="NCBI Taxonomy" id="1834464"/>
    <lineage>
        <taxon>Bacteria</taxon>
        <taxon>Pseudomonadati</taxon>
        <taxon>Balneolota</taxon>
        <taxon>Balneolia</taxon>
        <taxon>Balneolales</taxon>
        <taxon>Balneolaceae</taxon>
        <taxon>Gracilimonas</taxon>
    </lineage>
</organism>
<evidence type="ECO:0000256" key="5">
    <source>
        <dbReference type="RuleBase" id="RU362075"/>
    </source>
</evidence>
<dbReference type="PRINTS" id="PR00419">
    <property type="entry name" value="ADXRDTASE"/>
</dbReference>
<evidence type="ECO:0000256" key="1">
    <source>
        <dbReference type="ARBA" id="ARBA00004829"/>
    </source>
</evidence>
<accession>A0ABW5JHW7</accession>
<keyword evidence="3 5" id="KW-0125">Carotenoid biosynthesis</keyword>
<dbReference type="Gene3D" id="3.50.50.60">
    <property type="entry name" value="FAD/NAD(P)-binding domain"/>
    <property type="match status" value="2"/>
</dbReference>
<dbReference type="Pfam" id="PF01593">
    <property type="entry name" value="Amino_oxidase"/>
    <property type="match status" value="1"/>
</dbReference>
<reference evidence="8" key="1">
    <citation type="journal article" date="2019" name="Int. J. Syst. Evol. Microbiol.">
        <title>The Global Catalogue of Microorganisms (GCM) 10K type strain sequencing project: providing services to taxonomists for standard genome sequencing and annotation.</title>
        <authorList>
            <consortium name="The Broad Institute Genomics Platform"/>
            <consortium name="The Broad Institute Genome Sequencing Center for Infectious Disease"/>
            <person name="Wu L."/>
            <person name="Ma J."/>
        </authorList>
    </citation>
    <scope>NUCLEOTIDE SEQUENCE [LARGE SCALE GENOMIC DNA]</scope>
    <source>
        <strain evidence="8">KCTC 52042</strain>
    </source>
</reference>
<dbReference type="NCBIfam" id="TIGR02734">
    <property type="entry name" value="crtI_fam"/>
    <property type="match status" value="1"/>
</dbReference>
<gene>
    <name evidence="7" type="ORF">ACFSVN_07770</name>
</gene>
<dbReference type="InterPro" id="IPR036188">
    <property type="entry name" value="FAD/NAD-bd_sf"/>
</dbReference>
<dbReference type="SUPFAM" id="SSF51905">
    <property type="entry name" value="FAD/NAD(P)-binding domain"/>
    <property type="match status" value="1"/>
</dbReference>
<protein>
    <submittedName>
        <fullName evidence="7">Phytoene desaturase family protein</fullName>
    </submittedName>
</protein>
<dbReference type="InterPro" id="IPR002937">
    <property type="entry name" value="Amino_oxidase"/>
</dbReference>
<dbReference type="PROSITE" id="PS51257">
    <property type="entry name" value="PROKAR_LIPOPROTEIN"/>
    <property type="match status" value="1"/>
</dbReference>
<keyword evidence="8" id="KW-1185">Reference proteome</keyword>
<dbReference type="PANTHER" id="PTHR43734">
    <property type="entry name" value="PHYTOENE DESATURASE"/>
    <property type="match status" value="1"/>
</dbReference>
<proteinExistence type="inferred from homology"/>
<dbReference type="EMBL" id="JBHULI010000024">
    <property type="protein sequence ID" value="MFD2532338.1"/>
    <property type="molecule type" value="Genomic_DNA"/>
</dbReference>
<comment type="caution">
    <text evidence="7">The sequence shown here is derived from an EMBL/GenBank/DDBJ whole genome shotgun (WGS) entry which is preliminary data.</text>
</comment>
<feature type="domain" description="Amine oxidase" evidence="6">
    <location>
        <begin position="10"/>
        <end position="482"/>
    </location>
</feature>
<evidence type="ECO:0000259" key="6">
    <source>
        <dbReference type="Pfam" id="PF01593"/>
    </source>
</evidence>
<evidence type="ECO:0000313" key="8">
    <source>
        <dbReference type="Proteomes" id="UP001597460"/>
    </source>
</evidence>
<sequence>MRVCVIGAGLGGLSVACLLARKGYEVSVFEKNDSAGGKMNEVQSHGFRFDTGPSLLTMPFILEKLFEQCGDKLSSHIELKPLDPICRYFYPDGTIFNNFESRQATVEEINRIAPNDTMAYTDFLDYAETLYKKTADAFIFNPLFEFRDLKELDLLSFFGIDAFTTVSDRVDSRFESEYLRKFFKRFTTYNGSSPFLAPATLNVIPHVEINQGGYYVKGGLYKVAEAIKNLAVKLGVKFHFKATVKSVLVEEGKVSGIELSNNKQIPFDLIVSNSDATETITNLIPNDSISPRRKEKAKQIEPSCSGFVLLLGVNKQFDQLTHHNIFFSENYEHEFHQIFKEKVMPDDPTVYIANTSYSDPDHAPEGASNLFILINAPYLSDSYSWDKYTEWYENKVIDILEKKGLEELSDSILYRKSITPVDFYKQYLSNKGSIYGTSSNNKFSAFLRPRNKSKEIDGLYFVGGSTHPGGGIPLVVQSAFNAMELIDRNETTEESITV</sequence>